<dbReference type="InterPro" id="IPR003658">
    <property type="entry name" value="Anti-sigma_ant"/>
</dbReference>
<protein>
    <recommendedName>
        <fullName evidence="2">Anti-sigma factor antagonist</fullName>
    </recommendedName>
</protein>
<dbReference type="InterPro" id="IPR036513">
    <property type="entry name" value="STAS_dom_sf"/>
</dbReference>
<reference evidence="4 5" key="1">
    <citation type="journal article" date="2019" name="Int. J. Syst. Evol. Microbiol.">
        <title>The Global Catalogue of Microorganisms (GCM) 10K type strain sequencing project: providing services to taxonomists for standard genome sequencing and annotation.</title>
        <authorList>
            <consortium name="The Broad Institute Genomics Platform"/>
            <consortium name="The Broad Institute Genome Sequencing Center for Infectious Disease"/>
            <person name="Wu L."/>
            <person name="Ma J."/>
        </authorList>
    </citation>
    <scope>NUCLEOTIDE SEQUENCE [LARGE SCALE GENOMIC DNA]</scope>
    <source>
        <strain evidence="4 5">JCM 8201</strain>
    </source>
</reference>
<gene>
    <name evidence="4" type="ORF">GCM10010439_57850</name>
</gene>
<dbReference type="Pfam" id="PF01740">
    <property type="entry name" value="STAS"/>
    <property type="match status" value="1"/>
</dbReference>
<evidence type="ECO:0000259" key="3">
    <source>
        <dbReference type="PROSITE" id="PS50801"/>
    </source>
</evidence>
<dbReference type="EMBL" id="BAAATZ010000029">
    <property type="protein sequence ID" value="GAA2734754.1"/>
    <property type="molecule type" value="Genomic_DNA"/>
</dbReference>
<dbReference type="InterPro" id="IPR002645">
    <property type="entry name" value="STAS_dom"/>
</dbReference>
<organism evidence="4 5">
    <name type="scientific">Actinocorallia aurantiaca</name>
    <dbReference type="NCBI Taxonomy" id="46204"/>
    <lineage>
        <taxon>Bacteria</taxon>
        <taxon>Bacillati</taxon>
        <taxon>Actinomycetota</taxon>
        <taxon>Actinomycetes</taxon>
        <taxon>Streptosporangiales</taxon>
        <taxon>Thermomonosporaceae</taxon>
        <taxon>Actinocorallia</taxon>
    </lineage>
</organism>
<evidence type="ECO:0000313" key="4">
    <source>
        <dbReference type="EMBL" id="GAA2734754.1"/>
    </source>
</evidence>
<dbReference type="Proteomes" id="UP001501842">
    <property type="component" value="Unassembled WGS sequence"/>
</dbReference>
<evidence type="ECO:0000256" key="2">
    <source>
        <dbReference type="RuleBase" id="RU003749"/>
    </source>
</evidence>
<dbReference type="PROSITE" id="PS50801">
    <property type="entry name" value="STAS"/>
    <property type="match status" value="1"/>
</dbReference>
<dbReference type="PANTHER" id="PTHR33495">
    <property type="entry name" value="ANTI-SIGMA FACTOR ANTAGONIST TM_1081-RELATED-RELATED"/>
    <property type="match status" value="1"/>
</dbReference>
<accession>A0ABN3UKR5</accession>
<name>A0ABN3UKR5_9ACTN</name>
<dbReference type="CDD" id="cd07043">
    <property type="entry name" value="STAS_anti-anti-sigma_factors"/>
    <property type="match status" value="1"/>
</dbReference>
<dbReference type="PANTHER" id="PTHR33495:SF2">
    <property type="entry name" value="ANTI-SIGMA FACTOR ANTAGONIST TM_1081-RELATED"/>
    <property type="match status" value="1"/>
</dbReference>
<dbReference type="SUPFAM" id="SSF52091">
    <property type="entry name" value="SpoIIaa-like"/>
    <property type="match status" value="1"/>
</dbReference>
<evidence type="ECO:0000256" key="1">
    <source>
        <dbReference type="ARBA" id="ARBA00009013"/>
    </source>
</evidence>
<comment type="similarity">
    <text evidence="1 2">Belongs to the anti-sigma-factor antagonist family.</text>
</comment>
<keyword evidence="5" id="KW-1185">Reference proteome</keyword>
<dbReference type="NCBIfam" id="TIGR00377">
    <property type="entry name" value="ant_ant_sig"/>
    <property type="match status" value="1"/>
</dbReference>
<sequence length="118" mass="12854">MTDRTLTVTRQTHPSGATVVSVAGELDHHTSPQFSRVLDDTPFGPEAPVVIDLAELTFCDSTGITVLVTAYRRAHATSARLFFTGTSSHLMRVFHTVGLDKIFTFEPTTEHALKALPS</sequence>
<feature type="domain" description="STAS" evidence="3">
    <location>
        <begin position="16"/>
        <end position="116"/>
    </location>
</feature>
<evidence type="ECO:0000313" key="5">
    <source>
        <dbReference type="Proteomes" id="UP001501842"/>
    </source>
</evidence>
<comment type="caution">
    <text evidence="4">The sequence shown here is derived from an EMBL/GenBank/DDBJ whole genome shotgun (WGS) entry which is preliminary data.</text>
</comment>
<dbReference type="Gene3D" id="3.30.750.24">
    <property type="entry name" value="STAS domain"/>
    <property type="match status" value="1"/>
</dbReference>
<proteinExistence type="inferred from homology"/>
<dbReference type="RefSeq" id="WP_344454945.1">
    <property type="nucleotide sequence ID" value="NZ_BAAATZ010000029.1"/>
</dbReference>